<keyword evidence="4" id="KW-1185">Reference proteome</keyword>
<keyword evidence="1" id="KW-0472">Membrane</keyword>
<evidence type="ECO:0000313" key="3">
    <source>
        <dbReference type="EMBL" id="GAA4045700.1"/>
    </source>
</evidence>
<name>A0ABP7UK55_9BACT</name>
<organism evidence="3 4">
    <name type="scientific">Hymenobacter glaciei</name>
    <dbReference type="NCBI Taxonomy" id="877209"/>
    <lineage>
        <taxon>Bacteria</taxon>
        <taxon>Pseudomonadati</taxon>
        <taxon>Bacteroidota</taxon>
        <taxon>Cytophagia</taxon>
        <taxon>Cytophagales</taxon>
        <taxon>Hymenobacteraceae</taxon>
        <taxon>Hymenobacter</taxon>
    </lineage>
</organism>
<evidence type="ECO:0000259" key="2">
    <source>
        <dbReference type="Pfam" id="PF22827"/>
    </source>
</evidence>
<comment type="caution">
    <text evidence="3">The sequence shown here is derived from an EMBL/GenBank/DDBJ whole genome shotgun (WGS) entry which is preliminary data.</text>
</comment>
<feature type="domain" description="Gliding motility protein GldL-like N-terminal" evidence="2">
    <location>
        <begin position="104"/>
        <end position="144"/>
    </location>
</feature>
<feature type="transmembrane region" description="Helical" evidence="1">
    <location>
        <begin position="44"/>
        <end position="61"/>
    </location>
</feature>
<feature type="transmembrane region" description="Helical" evidence="1">
    <location>
        <begin position="124"/>
        <end position="142"/>
    </location>
</feature>
<dbReference type="Proteomes" id="UP001501469">
    <property type="component" value="Unassembled WGS sequence"/>
</dbReference>
<feature type="transmembrane region" description="Helical" evidence="1">
    <location>
        <begin position="21"/>
        <end position="38"/>
    </location>
</feature>
<proteinExistence type="predicted"/>
<accession>A0ABP7UK55</accession>
<reference evidence="4" key="1">
    <citation type="journal article" date="2019" name="Int. J. Syst. Evol. Microbiol.">
        <title>The Global Catalogue of Microorganisms (GCM) 10K type strain sequencing project: providing services to taxonomists for standard genome sequencing and annotation.</title>
        <authorList>
            <consortium name="The Broad Institute Genomics Platform"/>
            <consortium name="The Broad Institute Genome Sequencing Center for Infectious Disease"/>
            <person name="Wu L."/>
            <person name="Ma J."/>
        </authorList>
    </citation>
    <scope>NUCLEOTIDE SEQUENCE [LARGE SCALE GENOMIC DNA]</scope>
    <source>
        <strain evidence="4">JCM 17225</strain>
    </source>
</reference>
<evidence type="ECO:0000313" key="4">
    <source>
        <dbReference type="Proteomes" id="UP001501469"/>
    </source>
</evidence>
<dbReference type="EMBL" id="BAABDK010000026">
    <property type="protein sequence ID" value="GAA4045700.1"/>
    <property type="molecule type" value="Genomic_DNA"/>
</dbReference>
<evidence type="ECO:0000256" key="1">
    <source>
        <dbReference type="SAM" id="Phobius"/>
    </source>
</evidence>
<protein>
    <recommendedName>
        <fullName evidence="2">Gliding motility protein GldL-like N-terminal domain-containing protein</fullName>
    </recommendedName>
</protein>
<keyword evidence="1" id="KW-0812">Transmembrane</keyword>
<dbReference type="RefSeq" id="WP_345057018.1">
    <property type="nucleotide sequence ID" value="NZ_BAABDK010000026.1"/>
</dbReference>
<keyword evidence="1" id="KW-1133">Transmembrane helix</keyword>
<dbReference type="Pfam" id="PF22827">
    <property type="entry name" value="GldL_N"/>
    <property type="match status" value="1"/>
</dbReference>
<sequence>MEATEPQKSFLYDVMLPKPELIYSFLSVLAAVLLWSHMRAGKTLSLVGVGGLAIVYYLKAFEPRKLLDEVNFPQQYFSTDNSFPVTTSQSFFLDTLAPKVMYISGATVLIGMLFKLMFWKGGVMMLLIGVSLLAVFIFVSALNQRINRRVFVVAVLGGLLLSMPEETLIRQLHSDDPQLIELMITHLHHPQDRAANEALRVYLRQKRTQR</sequence>
<dbReference type="InterPro" id="IPR055087">
    <property type="entry name" value="GldL-like_N"/>
</dbReference>
<gene>
    <name evidence="3" type="ORF">GCM10022409_34750</name>
</gene>